<gene>
    <name evidence="2" type="ORF">SDC9_111627</name>
</gene>
<feature type="region of interest" description="Disordered" evidence="1">
    <location>
        <begin position="112"/>
        <end position="154"/>
    </location>
</feature>
<evidence type="ECO:0000313" key="2">
    <source>
        <dbReference type="EMBL" id="MPM64738.1"/>
    </source>
</evidence>
<comment type="caution">
    <text evidence="2">The sequence shown here is derived from an EMBL/GenBank/DDBJ whole genome shotgun (WGS) entry which is preliminary data.</text>
</comment>
<feature type="compositionally biased region" description="Polar residues" evidence="1">
    <location>
        <begin position="112"/>
        <end position="142"/>
    </location>
</feature>
<accession>A0A645BI22</accession>
<dbReference type="EMBL" id="VSSQ01020120">
    <property type="protein sequence ID" value="MPM64738.1"/>
    <property type="molecule type" value="Genomic_DNA"/>
</dbReference>
<protein>
    <submittedName>
        <fullName evidence="2">Uncharacterized protein</fullName>
    </submittedName>
</protein>
<sequence>MKFSAVWRGILWGRRTWCAGPSPRKRPPRLPGKRTRSFTAKKSGIFPAAWQTAFRKRRRRRSIRISTTLQTMPSTRPIPCPTRWWPTKRRTSRGTLPRSIWPRCLQAFWTTPPKSRVTSPNAGTGESSFCPRTSTAPATPSQWRKRASGLVWPR</sequence>
<dbReference type="AlphaFoldDB" id="A0A645BI22"/>
<feature type="region of interest" description="Disordered" evidence="1">
    <location>
        <begin position="69"/>
        <end position="96"/>
    </location>
</feature>
<organism evidence="2">
    <name type="scientific">bioreactor metagenome</name>
    <dbReference type="NCBI Taxonomy" id="1076179"/>
    <lineage>
        <taxon>unclassified sequences</taxon>
        <taxon>metagenomes</taxon>
        <taxon>ecological metagenomes</taxon>
    </lineage>
</organism>
<reference evidence="2" key="1">
    <citation type="submission" date="2019-08" db="EMBL/GenBank/DDBJ databases">
        <authorList>
            <person name="Kucharzyk K."/>
            <person name="Murdoch R.W."/>
            <person name="Higgins S."/>
            <person name="Loffler F."/>
        </authorList>
    </citation>
    <scope>NUCLEOTIDE SEQUENCE</scope>
</reference>
<proteinExistence type="predicted"/>
<name>A0A645BI22_9ZZZZ</name>
<evidence type="ECO:0000256" key="1">
    <source>
        <dbReference type="SAM" id="MobiDB-lite"/>
    </source>
</evidence>